<dbReference type="AlphaFoldDB" id="A8LUK5"/>
<dbReference type="Gene3D" id="3.90.1530.30">
    <property type="match status" value="1"/>
</dbReference>
<feature type="domain" description="ParB-like N-terminal" evidence="1">
    <location>
        <begin position="77"/>
        <end position="180"/>
    </location>
</feature>
<dbReference type="SUPFAM" id="SSF110849">
    <property type="entry name" value="ParB/Sulfiredoxin"/>
    <property type="match status" value="1"/>
</dbReference>
<accession>A8LUK5</accession>
<organism evidence="2 3">
    <name type="scientific">Dinoroseobacter shibae (strain DSM 16493 / NCIMB 14021 / DFL 12)</name>
    <dbReference type="NCBI Taxonomy" id="398580"/>
    <lineage>
        <taxon>Bacteria</taxon>
        <taxon>Pseudomonadati</taxon>
        <taxon>Pseudomonadota</taxon>
        <taxon>Alphaproteobacteria</taxon>
        <taxon>Rhodobacterales</taxon>
        <taxon>Roseobacteraceae</taxon>
        <taxon>Dinoroseobacter</taxon>
    </lineage>
</organism>
<proteinExistence type="predicted"/>
<dbReference type="RefSeq" id="WP_012187489.1">
    <property type="nucleotide sequence ID" value="NC_009959.1"/>
</dbReference>
<dbReference type="InterPro" id="IPR036086">
    <property type="entry name" value="ParB/Sulfiredoxin_sf"/>
</dbReference>
<sequence>MAKRRRLETPSAEDLTKIADEIRAETPLRPAAPIAQVAADAASLASTMPPQARAEAAQDKADAERLRAAQADGLLLAEVPTAEIDADAMVRDRMVLNDEELTELRLSIAENGLRLPIEVFELSEPRDGRRFGLLSGYRRLMAYRGLAELNPKGRYRAIKAVVRPRQAIDKAYAAMVEENEVRAALSHYERGRIAVIAANQGAFTNVEEAVERLFSSASRAKRSKVRSFAIVFEELGDMLAFPEALTERRGLQLATALRAGAERRIREVLEAGAAKTPEEEWAFLDAVISEIEEGPRTAKRGGRPKLSVPAAGWHGRDTLQTSTGVTIRRETDGRGHILRLEGKRVTPDAIETIMLQIRDLLEAEDKL</sequence>
<dbReference type="OrthoDB" id="7812516at2"/>
<dbReference type="InterPro" id="IPR003115">
    <property type="entry name" value="ParB_N"/>
</dbReference>
<dbReference type="Pfam" id="PF02195">
    <property type="entry name" value="ParB_N"/>
    <property type="match status" value="1"/>
</dbReference>
<dbReference type="SMART" id="SM00470">
    <property type="entry name" value="ParB"/>
    <property type="match status" value="1"/>
</dbReference>
<evidence type="ECO:0000313" key="2">
    <source>
        <dbReference type="EMBL" id="ABV95922.1"/>
    </source>
</evidence>
<evidence type="ECO:0000313" key="3">
    <source>
        <dbReference type="Proteomes" id="UP000006833"/>
    </source>
</evidence>
<gene>
    <name evidence="2" type="primary">parB</name>
    <name evidence="2" type="ordered locus">Dshi_4212</name>
</gene>
<geneLocation type="plasmid" evidence="2 3">
    <name>pDSHI05</name>
</geneLocation>
<reference evidence="3" key="1">
    <citation type="journal article" date="2010" name="ISME J.">
        <title>The complete genome sequence of the algal symbiont Dinoroseobacter shibae: a hitchhiker's guide to life in the sea.</title>
        <authorList>
            <person name="Wagner-Dobler I."/>
            <person name="Ballhausen B."/>
            <person name="Berger M."/>
            <person name="Brinkhoff T."/>
            <person name="Buchholz I."/>
            <person name="Bunk B."/>
            <person name="Cypionka H."/>
            <person name="Daniel R."/>
            <person name="Drepper T."/>
            <person name="Gerdts G."/>
            <person name="Hahnke S."/>
            <person name="Han C."/>
            <person name="Jahn D."/>
            <person name="Kalhoefer D."/>
            <person name="Kiss H."/>
            <person name="Klenk H.P."/>
            <person name="Kyrpides N."/>
            <person name="Liebl W."/>
            <person name="Liesegang H."/>
            <person name="Meincke L."/>
            <person name="Pati A."/>
            <person name="Petersen J."/>
            <person name="Piekarski T."/>
            <person name="Pommerenke C."/>
            <person name="Pradella S."/>
            <person name="Pukall R."/>
            <person name="Rabus R."/>
            <person name="Stackebrandt E."/>
            <person name="Thole S."/>
            <person name="Thompson L."/>
            <person name="Tielen P."/>
            <person name="Tomasch J."/>
            <person name="von Jan M."/>
            <person name="Wanphrut N."/>
            <person name="Wichels A."/>
            <person name="Zech H."/>
            <person name="Simon M."/>
        </authorList>
    </citation>
    <scope>NUCLEOTIDE SEQUENCE [LARGE SCALE GENOMIC DNA]</scope>
    <source>
        <strain evidence="3">DSM 16493 / NCIMB 14021 / DFL 12</strain>
        <plasmid evidence="3">Plasmid pDSHI05</plasmid>
    </source>
</reference>
<dbReference type="KEGG" id="dsh:Dshi_4212"/>
<evidence type="ECO:0000259" key="1">
    <source>
        <dbReference type="SMART" id="SM00470"/>
    </source>
</evidence>
<dbReference type="Proteomes" id="UP000006833">
    <property type="component" value="Plasmid pDSHI05"/>
</dbReference>
<protein>
    <submittedName>
        <fullName evidence="2">Partitioning protein ParB</fullName>
    </submittedName>
</protein>
<keyword evidence="3" id="KW-1185">Reference proteome</keyword>
<dbReference type="EMBL" id="CP000835">
    <property type="protein sequence ID" value="ABV95922.1"/>
    <property type="molecule type" value="Genomic_DNA"/>
</dbReference>
<keyword evidence="2" id="KW-0614">Plasmid</keyword>
<name>A8LUK5_DINSH</name>
<dbReference type="HOGENOM" id="CLU_065794_0_0_5"/>
<dbReference type="eggNOG" id="COG1475">
    <property type="taxonomic scope" value="Bacteria"/>
</dbReference>